<organism evidence="2 3">
    <name type="scientific">Toxoplasma gondii MAS</name>
    <dbReference type="NCBI Taxonomy" id="943118"/>
    <lineage>
        <taxon>Eukaryota</taxon>
        <taxon>Sar</taxon>
        <taxon>Alveolata</taxon>
        <taxon>Apicomplexa</taxon>
        <taxon>Conoidasida</taxon>
        <taxon>Coccidia</taxon>
        <taxon>Eucoccidiorida</taxon>
        <taxon>Eimeriorina</taxon>
        <taxon>Sarcocystidae</taxon>
        <taxon>Toxoplasma</taxon>
    </lineage>
</organism>
<dbReference type="Proteomes" id="UP000028821">
    <property type="component" value="Unassembled WGS sequence"/>
</dbReference>
<gene>
    <name evidence="2" type="ORF">TGMAS_416200</name>
</gene>
<proteinExistence type="predicted"/>
<comment type="caution">
    <text evidence="2">The sequence shown here is derived from an EMBL/GenBank/DDBJ whole genome shotgun (WGS) entry which is preliminary data.</text>
</comment>
<feature type="region of interest" description="Disordered" evidence="1">
    <location>
        <begin position="29"/>
        <end position="80"/>
    </location>
</feature>
<protein>
    <submittedName>
        <fullName evidence="2">Putative activating signal cointegrator 1 complex subunit 3 family 1 ASCC3L1 protein</fullName>
    </submittedName>
</protein>
<evidence type="ECO:0000313" key="3">
    <source>
        <dbReference type="Proteomes" id="UP000028821"/>
    </source>
</evidence>
<feature type="compositionally biased region" description="Basic and acidic residues" evidence="1">
    <location>
        <begin position="55"/>
        <end position="74"/>
    </location>
</feature>
<reference evidence="2 3" key="1">
    <citation type="submission" date="2014-04" db="EMBL/GenBank/DDBJ databases">
        <authorList>
            <person name="Sibley D."/>
            <person name="Venepally P."/>
            <person name="Karamycheva S."/>
            <person name="Hadjithomas M."/>
            <person name="Khan A."/>
            <person name="Brunk B."/>
            <person name="Roos D."/>
            <person name="Caler E."/>
            <person name="Lorenzi H."/>
        </authorList>
    </citation>
    <scope>NUCLEOTIDE SEQUENCE [LARGE SCALE GENOMIC DNA]</scope>
    <source>
        <strain evidence="2 3">MAS</strain>
    </source>
</reference>
<dbReference type="EMBL" id="AEXC02002383">
    <property type="protein sequence ID" value="KFH05569.1"/>
    <property type="molecule type" value="Genomic_DNA"/>
</dbReference>
<feature type="region of interest" description="Disordered" evidence="1">
    <location>
        <begin position="96"/>
        <end position="117"/>
    </location>
</feature>
<feature type="compositionally biased region" description="Basic residues" evidence="1">
    <location>
        <begin position="99"/>
        <end position="109"/>
    </location>
</feature>
<sequence length="117" mass="13491">MAEEFERFKRFEYRQNSNLVLQRDTSTGVAPAVHLGEPTGEPESLAGRKLYPMGDKVERGLKKEDRPVKNDSKRAKLKRNKLVGERKVDVFLKPGSRARAWRQGKHRFPRQTPESTS</sequence>
<accession>A0A086PYY7</accession>
<name>A0A086PYY7_TOXGO</name>
<evidence type="ECO:0000313" key="2">
    <source>
        <dbReference type="EMBL" id="KFH05569.1"/>
    </source>
</evidence>
<evidence type="ECO:0000256" key="1">
    <source>
        <dbReference type="SAM" id="MobiDB-lite"/>
    </source>
</evidence>
<dbReference type="AlphaFoldDB" id="A0A086PYY7"/>
<dbReference type="VEuPathDB" id="ToxoDB:TGMAS_416200"/>